<organism evidence="1 2">
    <name type="scientific">Candidatus Glassbacteria bacterium RIFCSPLOWO2_12_FULL_58_11</name>
    <dbReference type="NCBI Taxonomy" id="1817867"/>
    <lineage>
        <taxon>Bacteria</taxon>
        <taxon>Candidatus Glassiibacteriota</taxon>
    </lineage>
</organism>
<accession>A0A1F5YYC6</accession>
<dbReference type="STRING" id="1817867.A3F83_03260"/>
<dbReference type="PANTHER" id="PTHR33639">
    <property type="entry name" value="THIOL-DISULFIDE OXIDOREDUCTASE DCC"/>
    <property type="match status" value="1"/>
</dbReference>
<gene>
    <name evidence="1" type="ORF">A3F83_03260</name>
</gene>
<dbReference type="EMBL" id="MFIX01000081">
    <property type="protein sequence ID" value="OGG05199.1"/>
    <property type="molecule type" value="Genomic_DNA"/>
</dbReference>
<evidence type="ECO:0008006" key="3">
    <source>
        <dbReference type="Google" id="ProtNLM"/>
    </source>
</evidence>
<dbReference type="AlphaFoldDB" id="A0A1F5YYC6"/>
<dbReference type="InterPro" id="IPR052927">
    <property type="entry name" value="DCC_oxidoreductase"/>
</dbReference>
<dbReference type="Pfam" id="PF04134">
    <property type="entry name" value="DCC1-like"/>
    <property type="match status" value="1"/>
</dbReference>
<reference evidence="1 2" key="1">
    <citation type="journal article" date="2016" name="Nat. Commun.">
        <title>Thousands of microbial genomes shed light on interconnected biogeochemical processes in an aquifer system.</title>
        <authorList>
            <person name="Anantharaman K."/>
            <person name="Brown C.T."/>
            <person name="Hug L.A."/>
            <person name="Sharon I."/>
            <person name="Castelle C.J."/>
            <person name="Probst A.J."/>
            <person name="Thomas B.C."/>
            <person name="Singh A."/>
            <person name="Wilkins M.J."/>
            <person name="Karaoz U."/>
            <person name="Brodie E.L."/>
            <person name="Williams K.H."/>
            <person name="Hubbard S.S."/>
            <person name="Banfield J.F."/>
        </authorList>
    </citation>
    <scope>NUCLEOTIDE SEQUENCE [LARGE SCALE GENOMIC DNA]</scope>
</reference>
<sequence length="128" mass="14904">MVLFDGCCRLCNRFVDFLIRHDRRRALRYTPLQGVTAKQYLEKPNPDISSIDSVVLAEGKRLYFKSSAALRLFKYLPAPWPLAGILMLLPRFFRDWCYDLLAGNRYRLFGRTDACRSPAPGERELFLP</sequence>
<comment type="caution">
    <text evidence="1">The sequence shown here is derived from an EMBL/GenBank/DDBJ whole genome shotgun (WGS) entry which is preliminary data.</text>
</comment>
<protein>
    <recommendedName>
        <fullName evidence="3">Thiol-disulfide oxidoreductase</fullName>
    </recommendedName>
</protein>
<dbReference type="InterPro" id="IPR007263">
    <property type="entry name" value="DCC1-like"/>
</dbReference>
<evidence type="ECO:0000313" key="1">
    <source>
        <dbReference type="EMBL" id="OGG05199.1"/>
    </source>
</evidence>
<name>A0A1F5YYC6_9BACT</name>
<proteinExistence type="predicted"/>
<dbReference type="Proteomes" id="UP000179129">
    <property type="component" value="Unassembled WGS sequence"/>
</dbReference>
<dbReference type="GO" id="GO:0015035">
    <property type="term" value="F:protein-disulfide reductase activity"/>
    <property type="evidence" value="ECO:0007669"/>
    <property type="project" value="InterPro"/>
</dbReference>
<dbReference type="PANTHER" id="PTHR33639:SF2">
    <property type="entry name" value="DUF393 DOMAIN-CONTAINING PROTEIN"/>
    <property type="match status" value="1"/>
</dbReference>
<evidence type="ECO:0000313" key="2">
    <source>
        <dbReference type="Proteomes" id="UP000179129"/>
    </source>
</evidence>